<dbReference type="Pfam" id="PF13912">
    <property type="entry name" value="zf-C2H2_6"/>
    <property type="match status" value="3"/>
</dbReference>
<dbReference type="AlphaFoldDB" id="A0A5P1E305"/>
<dbReference type="GO" id="GO:0003700">
    <property type="term" value="F:DNA-binding transcription factor activity"/>
    <property type="evidence" value="ECO:0007669"/>
    <property type="project" value="InterPro"/>
</dbReference>
<dbReference type="GO" id="GO:0000976">
    <property type="term" value="F:transcription cis-regulatory region binding"/>
    <property type="evidence" value="ECO:0007669"/>
    <property type="project" value="TreeGrafter"/>
</dbReference>
<dbReference type="PROSITE" id="PS00028">
    <property type="entry name" value="ZINC_FINGER_C2H2_1"/>
    <property type="match status" value="3"/>
</dbReference>
<evidence type="ECO:0000256" key="8">
    <source>
        <dbReference type="SAM" id="MobiDB-lite"/>
    </source>
</evidence>
<dbReference type="SUPFAM" id="SSF57667">
    <property type="entry name" value="beta-beta-alpha zinc fingers"/>
    <property type="match status" value="2"/>
</dbReference>
<dbReference type="PROSITE" id="PS50157">
    <property type="entry name" value="ZINC_FINGER_C2H2_2"/>
    <property type="match status" value="3"/>
</dbReference>
<evidence type="ECO:0000256" key="5">
    <source>
        <dbReference type="ARBA" id="ARBA00023015"/>
    </source>
</evidence>
<name>A0A5P1E305_ASPOF</name>
<evidence type="ECO:0000256" key="3">
    <source>
        <dbReference type="ARBA" id="ARBA00022771"/>
    </source>
</evidence>
<evidence type="ECO:0000256" key="1">
    <source>
        <dbReference type="ARBA" id="ARBA00022723"/>
    </source>
</evidence>
<evidence type="ECO:0000256" key="6">
    <source>
        <dbReference type="ARBA" id="ARBA00023163"/>
    </source>
</evidence>
<evidence type="ECO:0000256" key="7">
    <source>
        <dbReference type="PROSITE-ProRule" id="PRU00042"/>
    </source>
</evidence>
<evidence type="ECO:0000256" key="4">
    <source>
        <dbReference type="ARBA" id="ARBA00022833"/>
    </source>
</evidence>
<dbReference type="GO" id="GO:0008270">
    <property type="term" value="F:zinc ion binding"/>
    <property type="evidence" value="ECO:0007669"/>
    <property type="project" value="UniProtKB-KW"/>
</dbReference>
<feature type="domain" description="C2H2-type" evidence="9">
    <location>
        <begin position="241"/>
        <end position="268"/>
    </location>
</feature>
<feature type="domain" description="C2H2-type" evidence="9">
    <location>
        <begin position="87"/>
        <end position="114"/>
    </location>
</feature>
<keyword evidence="3 7" id="KW-0863">Zinc-finger</keyword>
<evidence type="ECO:0000313" key="11">
    <source>
        <dbReference type="Proteomes" id="UP000243459"/>
    </source>
</evidence>
<feature type="domain" description="C2H2-type" evidence="9">
    <location>
        <begin position="291"/>
        <end position="318"/>
    </location>
</feature>
<proteinExistence type="predicted"/>
<dbReference type="Gene3D" id="3.30.160.60">
    <property type="entry name" value="Classic Zinc Finger"/>
    <property type="match status" value="2"/>
</dbReference>
<protein>
    <recommendedName>
        <fullName evidence="9">C2H2-type domain-containing protein</fullName>
    </recommendedName>
</protein>
<dbReference type="GO" id="GO:0005634">
    <property type="term" value="C:nucleus"/>
    <property type="evidence" value="ECO:0007669"/>
    <property type="project" value="TreeGrafter"/>
</dbReference>
<keyword evidence="4" id="KW-0862">Zinc</keyword>
<keyword evidence="6" id="KW-0804">Transcription</keyword>
<organism evidence="10 11">
    <name type="scientific">Asparagus officinalis</name>
    <name type="common">Garden asparagus</name>
    <dbReference type="NCBI Taxonomy" id="4686"/>
    <lineage>
        <taxon>Eukaryota</taxon>
        <taxon>Viridiplantae</taxon>
        <taxon>Streptophyta</taxon>
        <taxon>Embryophyta</taxon>
        <taxon>Tracheophyta</taxon>
        <taxon>Spermatophyta</taxon>
        <taxon>Magnoliopsida</taxon>
        <taxon>Liliopsida</taxon>
        <taxon>Asparagales</taxon>
        <taxon>Asparagaceae</taxon>
        <taxon>Asparagoideae</taxon>
        <taxon>Asparagus</taxon>
    </lineage>
</organism>
<dbReference type="OrthoDB" id="773799at2759"/>
<keyword evidence="11" id="KW-1185">Reference proteome</keyword>
<dbReference type="Proteomes" id="UP000243459">
    <property type="component" value="Chromosome 10"/>
</dbReference>
<dbReference type="SMART" id="SM00355">
    <property type="entry name" value="ZnF_C2H2"/>
    <property type="match status" value="3"/>
</dbReference>
<dbReference type="Gramene" id="ONK55887">
    <property type="protein sequence ID" value="ONK55887"/>
    <property type="gene ID" value="A4U43_C10F1980"/>
</dbReference>
<accession>A0A5P1E305</accession>
<dbReference type="InterPro" id="IPR044653">
    <property type="entry name" value="AZF1/2/3-like"/>
</dbReference>
<dbReference type="PANTHER" id="PTHR45988">
    <property type="entry name" value="C2H2 TYPE ZINC FINGER TRANSCRIPTION FACTOR FAMILY-RELATED"/>
    <property type="match status" value="1"/>
</dbReference>
<evidence type="ECO:0000313" key="10">
    <source>
        <dbReference type="EMBL" id="ONK55887.1"/>
    </source>
</evidence>
<evidence type="ECO:0000256" key="2">
    <source>
        <dbReference type="ARBA" id="ARBA00022737"/>
    </source>
</evidence>
<feature type="compositionally biased region" description="Basic and acidic residues" evidence="8">
    <location>
        <begin position="263"/>
        <end position="285"/>
    </location>
</feature>
<evidence type="ECO:0000259" key="9">
    <source>
        <dbReference type="PROSITE" id="PS50157"/>
    </source>
</evidence>
<keyword evidence="5" id="KW-0805">Transcription regulation</keyword>
<dbReference type="PANTHER" id="PTHR45988:SF18">
    <property type="entry name" value="C2H2-TYPE ZINC FINGER FAMILY PROTEIN"/>
    <property type="match status" value="1"/>
</dbReference>
<keyword evidence="2" id="KW-0677">Repeat</keyword>
<keyword evidence="1" id="KW-0479">Metal-binding</keyword>
<feature type="region of interest" description="Disordered" evidence="8">
    <location>
        <begin position="257"/>
        <end position="285"/>
    </location>
</feature>
<dbReference type="InterPro" id="IPR036236">
    <property type="entry name" value="Znf_C2H2_sf"/>
</dbReference>
<sequence>MECTFDHEQSNAIEVLRSEEKPVKRNNNLRVKIKLLTPVKHEANESTNYSITNEQIKEGRDPIILREKEASSKESPTFEAKEIDNMHPCKLCPKSFHSVKALHGHMRTHPKEEMKEKEKNEEEFTATFKKIRSNPHIPWYEILKWKSKEERTLRKQYPPGPITDPEVFEGAKDLMCLYNEGKESNTEIKSQVEDKIDKQVGQDPDVEITAKLSVDTNQDDDNNNEPVAKKIKLVESSKGAYVCGTCSKSFTCHQALGGHATSHSKDKNKKGEGDDDGLKGDRKKSGDEKKHVCEICSASFTTGQALGGHKRAHYDTDKLKKTKKEVDQVQNVSEDTDGDLVELPLAIAMEGAGQAQTVTEDIGQILSEFPFLNAVEEANQVRAGNEENGRVFGEPRSAGNHTGLPFVFYLNQPAIWEGEMMYSRV</sequence>
<dbReference type="InterPro" id="IPR013087">
    <property type="entry name" value="Znf_C2H2_type"/>
</dbReference>
<dbReference type="EMBL" id="CM007390">
    <property type="protein sequence ID" value="ONK55887.1"/>
    <property type="molecule type" value="Genomic_DNA"/>
</dbReference>
<gene>
    <name evidence="10" type="ORF">A4U43_C10F1980</name>
</gene>
<reference evidence="11" key="1">
    <citation type="journal article" date="2017" name="Nat. Commun.">
        <title>The asparagus genome sheds light on the origin and evolution of a young Y chromosome.</title>
        <authorList>
            <person name="Harkess A."/>
            <person name="Zhou J."/>
            <person name="Xu C."/>
            <person name="Bowers J.E."/>
            <person name="Van der Hulst R."/>
            <person name="Ayyampalayam S."/>
            <person name="Mercati F."/>
            <person name="Riccardi P."/>
            <person name="McKain M.R."/>
            <person name="Kakrana A."/>
            <person name="Tang H."/>
            <person name="Ray J."/>
            <person name="Groenendijk J."/>
            <person name="Arikit S."/>
            <person name="Mathioni S.M."/>
            <person name="Nakano M."/>
            <person name="Shan H."/>
            <person name="Telgmann-Rauber A."/>
            <person name="Kanno A."/>
            <person name="Yue Z."/>
            <person name="Chen H."/>
            <person name="Li W."/>
            <person name="Chen Y."/>
            <person name="Xu X."/>
            <person name="Zhang Y."/>
            <person name="Luo S."/>
            <person name="Chen H."/>
            <person name="Gao J."/>
            <person name="Mao Z."/>
            <person name="Pires J.C."/>
            <person name="Luo M."/>
            <person name="Kudrna D."/>
            <person name="Wing R.A."/>
            <person name="Meyers B.C."/>
            <person name="Yi K."/>
            <person name="Kong H."/>
            <person name="Lavrijsen P."/>
            <person name="Sunseri F."/>
            <person name="Falavigna A."/>
            <person name="Ye Y."/>
            <person name="Leebens-Mack J.H."/>
            <person name="Chen G."/>
        </authorList>
    </citation>
    <scope>NUCLEOTIDE SEQUENCE [LARGE SCALE GENOMIC DNA]</scope>
    <source>
        <strain evidence="11">cv. DH0086</strain>
    </source>
</reference>